<comment type="caution">
    <text evidence="11">The sequence shown here is derived from an EMBL/GenBank/DDBJ whole genome shotgun (WGS) entry which is preliminary data.</text>
</comment>
<evidence type="ECO:0000256" key="3">
    <source>
        <dbReference type="ARBA" id="ARBA00022448"/>
    </source>
</evidence>
<accession>A0A8J4WMF2</accession>
<evidence type="ECO:0000256" key="4">
    <source>
        <dbReference type="ARBA" id="ARBA00022692"/>
    </source>
</evidence>
<gene>
    <name evidence="11" type="ORF">PHET_11469</name>
</gene>
<organism evidence="11 12">
    <name type="scientific">Paragonimus heterotremus</name>
    <dbReference type="NCBI Taxonomy" id="100268"/>
    <lineage>
        <taxon>Eukaryota</taxon>
        <taxon>Metazoa</taxon>
        <taxon>Spiralia</taxon>
        <taxon>Lophotrochozoa</taxon>
        <taxon>Platyhelminthes</taxon>
        <taxon>Trematoda</taxon>
        <taxon>Digenea</taxon>
        <taxon>Plagiorchiida</taxon>
        <taxon>Troglotremata</taxon>
        <taxon>Troglotrematidae</taxon>
        <taxon>Paragonimus</taxon>
    </lineage>
</organism>
<keyword evidence="12" id="KW-1185">Reference proteome</keyword>
<evidence type="ECO:0000256" key="10">
    <source>
        <dbReference type="SAM" id="Phobius"/>
    </source>
</evidence>
<comment type="function">
    <text evidence="9">Regulator of endoplasmic reticulum secretion that acts as a key determinant of brain size. Required for secretion of extracellular matrix proteins. Required for correct brain development by depositing sufficient extracellular matrix proteins for tissue integrity and the proliferation of neural progenitors. Acts as a regulator of the unfolded protein response (UPR).</text>
</comment>
<dbReference type="Pfam" id="PF08571">
    <property type="entry name" value="Yos1"/>
    <property type="match status" value="1"/>
</dbReference>
<evidence type="ECO:0000256" key="7">
    <source>
        <dbReference type="ARBA" id="ARBA00023136"/>
    </source>
</evidence>
<proteinExistence type="inferred from homology"/>
<evidence type="ECO:0000256" key="6">
    <source>
        <dbReference type="ARBA" id="ARBA00022989"/>
    </source>
</evidence>
<dbReference type="PANTHER" id="PTHR15858">
    <property type="entry name" value="IMMEDIATE EARLY RESPONSE 3-INTERACTING PROTEIN 1"/>
    <property type="match status" value="1"/>
</dbReference>
<protein>
    <recommendedName>
        <fullName evidence="2">Immediate early response 3-interacting protein 1</fullName>
    </recommendedName>
</protein>
<evidence type="ECO:0000256" key="2">
    <source>
        <dbReference type="ARBA" id="ARBA00016434"/>
    </source>
</evidence>
<dbReference type="Proteomes" id="UP000748531">
    <property type="component" value="Unassembled WGS sequence"/>
</dbReference>
<comment type="subcellular location">
    <subcellularLocation>
        <location evidence="1">Membrane</location>
    </subcellularLocation>
</comment>
<keyword evidence="5" id="KW-0653">Protein transport</keyword>
<dbReference type="EMBL" id="LUCH01009765">
    <property type="protein sequence ID" value="KAF5395935.1"/>
    <property type="molecule type" value="Genomic_DNA"/>
</dbReference>
<reference evidence="11" key="1">
    <citation type="submission" date="2019-05" db="EMBL/GenBank/DDBJ databases">
        <title>Annotation for the trematode Paragonimus heterotremus.</title>
        <authorList>
            <person name="Choi Y.-J."/>
        </authorList>
    </citation>
    <scope>NUCLEOTIDE SEQUENCE</scope>
    <source>
        <strain evidence="11">LC</strain>
    </source>
</reference>
<evidence type="ECO:0000256" key="9">
    <source>
        <dbReference type="ARBA" id="ARBA00045999"/>
    </source>
</evidence>
<keyword evidence="4 10" id="KW-0812">Transmembrane</keyword>
<evidence type="ECO:0000256" key="5">
    <source>
        <dbReference type="ARBA" id="ARBA00022927"/>
    </source>
</evidence>
<dbReference type="GO" id="GO:0005789">
    <property type="term" value="C:endoplasmic reticulum membrane"/>
    <property type="evidence" value="ECO:0007669"/>
    <property type="project" value="TreeGrafter"/>
</dbReference>
<dbReference type="PANTHER" id="PTHR15858:SF0">
    <property type="entry name" value="IMMEDIATE EARLY RESPONSE 3-INTERACTING PROTEIN 1"/>
    <property type="match status" value="1"/>
</dbReference>
<name>A0A8J4WMF2_9TREM</name>
<dbReference type="OrthoDB" id="15356at2759"/>
<feature type="transmembrane region" description="Helical" evidence="10">
    <location>
        <begin position="71"/>
        <end position="89"/>
    </location>
</feature>
<dbReference type="GO" id="GO:0030134">
    <property type="term" value="C:COPII-coated ER to Golgi transport vesicle"/>
    <property type="evidence" value="ECO:0007669"/>
    <property type="project" value="TreeGrafter"/>
</dbReference>
<keyword evidence="3" id="KW-0813">Transport</keyword>
<evidence type="ECO:0000313" key="11">
    <source>
        <dbReference type="EMBL" id="KAF5395935.1"/>
    </source>
</evidence>
<dbReference type="GO" id="GO:0006888">
    <property type="term" value="P:endoplasmic reticulum to Golgi vesicle-mediated transport"/>
    <property type="evidence" value="ECO:0007669"/>
    <property type="project" value="TreeGrafter"/>
</dbReference>
<dbReference type="GO" id="GO:0015031">
    <property type="term" value="P:protein transport"/>
    <property type="evidence" value="ECO:0007669"/>
    <property type="project" value="UniProtKB-KW"/>
</dbReference>
<evidence type="ECO:0000256" key="1">
    <source>
        <dbReference type="ARBA" id="ARBA00004370"/>
    </source>
</evidence>
<comment type="similarity">
    <text evidence="8">Belongs to the YOS1 family.</text>
</comment>
<dbReference type="AlphaFoldDB" id="A0A8J4WMF2"/>
<dbReference type="GO" id="GO:0000139">
    <property type="term" value="C:Golgi membrane"/>
    <property type="evidence" value="ECO:0007669"/>
    <property type="project" value="TreeGrafter"/>
</dbReference>
<dbReference type="InterPro" id="IPR013880">
    <property type="entry name" value="Yos1"/>
</dbReference>
<keyword evidence="6 10" id="KW-1133">Transmembrane helix</keyword>
<evidence type="ECO:0000256" key="8">
    <source>
        <dbReference type="ARBA" id="ARBA00024203"/>
    </source>
</evidence>
<sequence>MFGIGSLVEAVILLLNAVCILHEKRFLAKIGWATDDKDFGEPSSVKSQLLNVIHSIRTVMRSENVFSSSNFAVPLIGVNFAVIILKLVLG</sequence>
<keyword evidence="7 10" id="KW-0472">Membrane</keyword>
<evidence type="ECO:0000313" key="12">
    <source>
        <dbReference type="Proteomes" id="UP000748531"/>
    </source>
</evidence>